<gene>
    <name evidence="2" type="ORF">SAMN05421547_103293</name>
</gene>
<dbReference type="AlphaFoldDB" id="A0A1H3IEE7"/>
<accession>A0A1H3IEE7</accession>
<dbReference type="InterPro" id="IPR018696">
    <property type="entry name" value="DUF2195"/>
</dbReference>
<evidence type="ECO:0008006" key="4">
    <source>
        <dbReference type="Google" id="ProtNLM"/>
    </source>
</evidence>
<dbReference type="RefSeq" id="WP_026062624.1">
    <property type="nucleotide sequence ID" value="NZ_CP141274.1"/>
</dbReference>
<evidence type="ECO:0000256" key="1">
    <source>
        <dbReference type="SAM" id="SignalP"/>
    </source>
</evidence>
<evidence type="ECO:0000313" key="2">
    <source>
        <dbReference type="EMBL" id="SDY26110.1"/>
    </source>
</evidence>
<proteinExistence type="predicted"/>
<name>A0A1H3IEE7_9BURK</name>
<reference evidence="2 3" key="1">
    <citation type="submission" date="2016-10" db="EMBL/GenBank/DDBJ databases">
        <authorList>
            <person name="de Groot N.N."/>
        </authorList>
    </citation>
    <scope>NUCLEOTIDE SEQUENCE [LARGE SCALE GENOMIC DNA]</scope>
    <source>
        <strain evidence="2 3">LMG 24775</strain>
    </source>
</reference>
<dbReference type="GeneID" id="94689529"/>
<keyword evidence="1" id="KW-0732">Signal</keyword>
<feature type="chain" id="PRO_5010227277" description="DUF2195 family protein" evidence="1">
    <location>
        <begin position="21"/>
        <end position="123"/>
    </location>
</feature>
<feature type="signal peptide" evidence="1">
    <location>
        <begin position="1"/>
        <end position="20"/>
    </location>
</feature>
<dbReference type="Pfam" id="PF09961">
    <property type="entry name" value="DUF2195"/>
    <property type="match status" value="1"/>
</dbReference>
<dbReference type="EMBL" id="FNPE01000003">
    <property type="protein sequence ID" value="SDY26110.1"/>
    <property type="molecule type" value="Genomic_DNA"/>
</dbReference>
<organism evidence="2 3">
    <name type="scientific">Delftia lacustris</name>
    <dbReference type="NCBI Taxonomy" id="558537"/>
    <lineage>
        <taxon>Bacteria</taxon>
        <taxon>Pseudomonadati</taxon>
        <taxon>Pseudomonadota</taxon>
        <taxon>Betaproteobacteria</taxon>
        <taxon>Burkholderiales</taxon>
        <taxon>Comamonadaceae</taxon>
        <taxon>Delftia</taxon>
    </lineage>
</organism>
<evidence type="ECO:0000313" key="3">
    <source>
        <dbReference type="Proteomes" id="UP000183417"/>
    </source>
</evidence>
<sequence>MARFLIWSALFGGSAFAAHADQITFQNDLSACVSITATKTSTESNVVWANTRVQLRKSIGECGCLSALATYTSSVNRGGVRQVLQEGLIDLGSGGERKLVLATDPALVANKEVRVRLACTGPL</sequence>
<dbReference type="Proteomes" id="UP000183417">
    <property type="component" value="Unassembled WGS sequence"/>
</dbReference>
<protein>
    <recommendedName>
        <fullName evidence="4">DUF2195 family protein</fullName>
    </recommendedName>
</protein>